<dbReference type="AlphaFoldDB" id="A0A4R7BTL4"/>
<feature type="domain" description="Csd3-like second N-terminal" evidence="11">
    <location>
        <begin position="423"/>
        <end position="531"/>
    </location>
</feature>
<sequence>MSVSPLQLRSGAAAPAHGPRRERPVRGGPAPRFGPAAALGNEPPLDLAAPVRANPRHALSIRWLGASVLTALAGFLLIGSAIVVSQRGEIDLVEAPEVASASPGRAGDSRAALRKGDKLIRAETVASAKQSFRSQATLRVADREVIKMRSYTRLATALSPTAGVYATNVPPFNPLRFMSQDSSDRAAEPPPPVPEASDAEVSIIKTDLATLLLDPTGPVLSDQDVQSQVEAELRALAAGTGRPNLLSLPMPSYGPRGIGAGATPTLVPGLAPRSGDAAFRSIEVRVVPENVSTLPKGQSSAPGFEERVVAFKRGETLEAALRANGAAPDEARAIASLLGRDRALEGLQMRVLIAPPDKAGETRQLTRVVLYGERGIEAIAAMNDRRAFVSVTPPPTETARPEQRRPSGLAEDDDEEDEGTGAQLYASLYETAAKHEIPRAIVDEIVRVMGYDVDFQRRIQAGDAIEIVMGSDEEGSERQDLLSVAFTLGSNVHKVFRYQGEDGSVDYFDEGGRSLKKFLIRMPIAGARLTSLFGVRVHPILGYAKGHTGVDWAARVGTPIFAAGNGTVIKADWSSGYGRRIEIQHANGYVTTYNHQSAFARGITQGVRVRQGQVIGYVGSTGLSTGPHLHYEVLINGRFVDPLKIRVPRGRELDGRALADFNRQRDEILAISKRANPQFAASEHR</sequence>
<evidence type="ECO:0000256" key="8">
    <source>
        <dbReference type="SAM" id="MobiDB-lite"/>
    </source>
</evidence>
<dbReference type="PANTHER" id="PTHR21666">
    <property type="entry name" value="PEPTIDASE-RELATED"/>
    <property type="match status" value="1"/>
</dbReference>
<dbReference type="Gene3D" id="2.70.70.10">
    <property type="entry name" value="Glucose Permease (Domain IIA)"/>
    <property type="match status" value="1"/>
</dbReference>
<dbReference type="Proteomes" id="UP000295122">
    <property type="component" value="Unassembled WGS sequence"/>
</dbReference>
<dbReference type="Pfam" id="PF19425">
    <property type="entry name" value="Csd3_N2"/>
    <property type="match status" value="1"/>
</dbReference>
<dbReference type="GO" id="GO:0004222">
    <property type="term" value="F:metalloendopeptidase activity"/>
    <property type="evidence" value="ECO:0007669"/>
    <property type="project" value="TreeGrafter"/>
</dbReference>
<dbReference type="CDD" id="cd12797">
    <property type="entry name" value="M23_peptidase"/>
    <property type="match status" value="1"/>
</dbReference>
<keyword evidence="6" id="KW-0862">Zinc</keyword>
<keyword evidence="7" id="KW-0482">Metalloprotease</keyword>
<feature type="compositionally biased region" description="Acidic residues" evidence="8">
    <location>
        <begin position="410"/>
        <end position="419"/>
    </location>
</feature>
<dbReference type="GO" id="GO:0046872">
    <property type="term" value="F:metal ion binding"/>
    <property type="evidence" value="ECO:0007669"/>
    <property type="project" value="UniProtKB-KW"/>
</dbReference>
<dbReference type="GO" id="GO:0006508">
    <property type="term" value="P:proteolysis"/>
    <property type="evidence" value="ECO:0007669"/>
    <property type="project" value="UniProtKB-KW"/>
</dbReference>
<feature type="compositionally biased region" description="Low complexity" evidence="8">
    <location>
        <begin position="26"/>
        <end position="40"/>
    </location>
</feature>
<dbReference type="InterPro" id="IPR045834">
    <property type="entry name" value="Csd3_N2"/>
</dbReference>
<comment type="subcellular location">
    <subcellularLocation>
        <location evidence="2">Cell envelope</location>
    </subcellularLocation>
</comment>
<feature type="region of interest" description="Disordered" evidence="8">
    <location>
        <begin position="390"/>
        <end position="419"/>
    </location>
</feature>
<evidence type="ECO:0000259" key="11">
    <source>
        <dbReference type="Pfam" id="PF19425"/>
    </source>
</evidence>
<evidence type="ECO:0000256" key="9">
    <source>
        <dbReference type="SAM" id="Phobius"/>
    </source>
</evidence>
<dbReference type="Pfam" id="PF01551">
    <property type="entry name" value="Peptidase_M23"/>
    <property type="match status" value="1"/>
</dbReference>
<reference evidence="12 13" key="1">
    <citation type="submission" date="2019-03" db="EMBL/GenBank/DDBJ databases">
        <title>Genomic Encyclopedia of Type Strains, Phase IV (KMG-IV): sequencing the most valuable type-strain genomes for metagenomic binning, comparative biology and taxonomic classification.</title>
        <authorList>
            <person name="Goeker M."/>
        </authorList>
    </citation>
    <scope>NUCLEOTIDE SEQUENCE [LARGE SCALE GENOMIC DNA]</scope>
    <source>
        <strain evidence="12 13">DSM 25903</strain>
    </source>
</reference>
<evidence type="ECO:0000256" key="7">
    <source>
        <dbReference type="ARBA" id="ARBA00023049"/>
    </source>
</evidence>
<gene>
    <name evidence="12" type="ORF">EV668_4437</name>
</gene>
<dbReference type="Gene3D" id="3.10.450.350">
    <property type="match status" value="1"/>
</dbReference>
<keyword evidence="4" id="KW-0479">Metal-binding</keyword>
<dbReference type="InterPro" id="IPR050570">
    <property type="entry name" value="Cell_wall_metabolism_enzyme"/>
</dbReference>
<keyword evidence="9" id="KW-1133">Transmembrane helix</keyword>
<dbReference type="GO" id="GO:0030313">
    <property type="term" value="C:cell envelope"/>
    <property type="evidence" value="ECO:0007669"/>
    <property type="project" value="UniProtKB-SubCell"/>
</dbReference>
<dbReference type="InterPro" id="IPR016047">
    <property type="entry name" value="M23ase_b-sheet_dom"/>
</dbReference>
<feature type="region of interest" description="Disordered" evidence="8">
    <location>
        <begin position="177"/>
        <end position="198"/>
    </location>
</feature>
<evidence type="ECO:0000313" key="12">
    <source>
        <dbReference type="EMBL" id="TDR87356.1"/>
    </source>
</evidence>
<feature type="transmembrane region" description="Helical" evidence="9">
    <location>
        <begin position="63"/>
        <end position="84"/>
    </location>
</feature>
<evidence type="ECO:0000256" key="3">
    <source>
        <dbReference type="ARBA" id="ARBA00022670"/>
    </source>
</evidence>
<dbReference type="SUPFAM" id="SSF51261">
    <property type="entry name" value="Duplicated hybrid motif"/>
    <property type="match status" value="1"/>
</dbReference>
<dbReference type="InterPro" id="IPR011055">
    <property type="entry name" value="Dup_hybrid_motif"/>
</dbReference>
<organism evidence="12 13">
    <name type="scientific">Enterovirga rhinocerotis</name>
    <dbReference type="NCBI Taxonomy" id="1339210"/>
    <lineage>
        <taxon>Bacteria</taxon>
        <taxon>Pseudomonadati</taxon>
        <taxon>Pseudomonadota</taxon>
        <taxon>Alphaproteobacteria</taxon>
        <taxon>Hyphomicrobiales</taxon>
        <taxon>Methylobacteriaceae</taxon>
        <taxon>Enterovirga</taxon>
    </lineage>
</organism>
<comment type="caution">
    <text evidence="12">The sequence shown here is derived from an EMBL/GenBank/DDBJ whole genome shotgun (WGS) entry which is preliminary data.</text>
</comment>
<evidence type="ECO:0000256" key="2">
    <source>
        <dbReference type="ARBA" id="ARBA00004196"/>
    </source>
</evidence>
<evidence type="ECO:0000256" key="1">
    <source>
        <dbReference type="ARBA" id="ARBA00001947"/>
    </source>
</evidence>
<dbReference type="RefSeq" id="WP_245513349.1">
    <property type="nucleotide sequence ID" value="NZ_SNZR01000016.1"/>
</dbReference>
<keyword evidence="13" id="KW-1185">Reference proteome</keyword>
<evidence type="ECO:0000256" key="4">
    <source>
        <dbReference type="ARBA" id="ARBA00022723"/>
    </source>
</evidence>
<comment type="cofactor">
    <cofactor evidence="1">
        <name>Zn(2+)</name>
        <dbReference type="ChEBI" id="CHEBI:29105"/>
    </cofactor>
</comment>
<keyword evidence="9" id="KW-0812">Transmembrane</keyword>
<evidence type="ECO:0000256" key="6">
    <source>
        <dbReference type="ARBA" id="ARBA00022833"/>
    </source>
</evidence>
<evidence type="ECO:0000259" key="10">
    <source>
        <dbReference type="Pfam" id="PF01551"/>
    </source>
</evidence>
<name>A0A4R7BTL4_9HYPH</name>
<keyword evidence="5 12" id="KW-0378">Hydrolase</keyword>
<dbReference type="EMBL" id="SNZR01000016">
    <property type="protein sequence ID" value="TDR87356.1"/>
    <property type="molecule type" value="Genomic_DNA"/>
</dbReference>
<protein>
    <submittedName>
        <fullName evidence="12">Murein DD-endopeptidase MepM/ murein hydrolase activator NlpD</fullName>
    </submittedName>
</protein>
<feature type="region of interest" description="Disordered" evidence="8">
    <location>
        <begin position="1"/>
        <end position="41"/>
    </location>
</feature>
<dbReference type="PANTHER" id="PTHR21666:SF288">
    <property type="entry name" value="CELL DIVISION PROTEIN YTFB"/>
    <property type="match status" value="1"/>
</dbReference>
<evidence type="ECO:0000256" key="5">
    <source>
        <dbReference type="ARBA" id="ARBA00022801"/>
    </source>
</evidence>
<accession>A0A4R7BTL4</accession>
<evidence type="ECO:0000313" key="13">
    <source>
        <dbReference type="Proteomes" id="UP000295122"/>
    </source>
</evidence>
<keyword evidence="9" id="KW-0472">Membrane</keyword>
<feature type="domain" description="M23ase beta-sheet core" evidence="10">
    <location>
        <begin position="546"/>
        <end position="642"/>
    </location>
</feature>
<proteinExistence type="predicted"/>
<keyword evidence="3" id="KW-0645">Protease</keyword>